<dbReference type="CDD" id="cd09603">
    <property type="entry name" value="M1_APN_like"/>
    <property type="match status" value="1"/>
</dbReference>
<feature type="signal peptide" evidence="13">
    <location>
        <begin position="1"/>
        <end position="29"/>
    </location>
</feature>
<dbReference type="Proteomes" id="UP000238362">
    <property type="component" value="Unassembled WGS sequence"/>
</dbReference>
<dbReference type="GO" id="GO:0016285">
    <property type="term" value="F:alanyl aminopeptidase activity"/>
    <property type="evidence" value="ECO:0007669"/>
    <property type="project" value="UniProtKB-EC"/>
</dbReference>
<keyword evidence="17" id="KW-1185">Reference proteome</keyword>
<evidence type="ECO:0000259" key="14">
    <source>
        <dbReference type="Pfam" id="PF01433"/>
    </source>
</evidence>
<evidence type="ECO:0000256" key="10">
    <source>
        <dbReference type="ARBA" id="ARBA00023049"/>
    </source>
</evidence>
<feature type="domain" description="Aminopeptidase N-like N-terminal" evidence="15">
    <location>
        <begin position="57"/>
        <end position="228"/>
    </location>
</feature>
<dbReference type="InterPro" id="IPR045357">
    <property type="entry name" value="Aminopeptidase_N-like_N"/>
</dbReference>
<evidence type="ECO:0000256" key="1">
    <source>
        <dbReference type="ARBA" id="ARBA00000098"/>
    </source>
</evidence>
<evidence type="ECO:0000256" key="11">
    <source>
        <dbReference type="ARBA" id="ARBA00029811"/>
    </source>
</evidence>
<evidence type="ECO:0000256" key="5">
    <source>
        <dbReference type="ARBA" id="ARBA00015611"/>
    </source>
</evidence>
<dbReference type="OrthoDB" id="100605at2"/>
<dbReference type="SUPFAM" id="SSF63737">
    <property type="entry name" value="Leukotriene A4 hydrolase N-terminal domain"/>
    <property type="match status" value="1"/>
</dbReference>
<reference evidence="16 17" key="1">
    <citation type="submission" date="2018-03" db="EMBL/GenBank/DDBJ databases">
        <title>Genomic Encyclopedia of Type Strains, Phase III (KMG-III): the genomes of soil and plant-associated and newly described type strains.</title>
        <authorList>
            <person name="Whitman W."/>
        </authorList>
    </citation>
    <scope>NUCLEOTIDE SEQUENCE [LARGE SCALE GENOMIC DNA]</scope>
    <source>
        <strain evidence="16 17">CGMCC 4.7125</strain>
    </source>
</reference>
<evidence type="ECO:0000313" key="16">
    <source>
        <dbReference type="EMBL" id="PRX45579.1"/>
    </source>
</evidence>
<keyword evidence="9" id="KW-0862">Zinc</keyword>
<feature type="chain" id="PRO_5015435786" description="Aminopeptidase N" evidence="13">
    <location>
        <begin position="30"/>
        <end position="504"/>
    </location>
</feature>
<evidence type="ECO:0000256" key="2">
    <source>
        <dbReference type="ARBA" id="ARBA00001947"/>
    </source>
</evidence>
<comment type="catalytic activity">
    <reaction evidence="1">
        <text>Release of an N-terminal amino acid, Xaa-|-Yaa- from a peptide, amide or arylamide. Xaa is preferably Ala, but may be most amino acids including Pro (slow action). When a terminal hydrophobic residue is followed by a prolyl residue, the two may be released as an intact Xaa-Pro dipeptide.</text>
        <dbReference type="EC" id="3.4.11.2"/>
    </reaction>
</comment>
<dbReference type="InterPro" id="IPR050344">
    <property type="entry name" value="Peptidase_M1_aminopeptidases"/>
</dbReference>
<evidence type="ECO:0000259" key="15">
    <source>
        <dbReference type="Pfam" id="PF17900"/>
    </source>
</evidence>
<keyword evidence="13" id="KW-0732">Signal</keyword>
<feature type="domain" description="Peptidase M1 membrane alanine aminopeptidase" evidence="14">
    <location>
        <begin position="319"/>
        <end position="463"/>
    </location>
</feature>
<dbReference type="Pfam" id="PF17900">
    <property type="entry name" value="Peptidase_M1_N"/>
    <property type="match status" value="1"/>
</dbReference>
<name>A0A2T0LQI7_9PSEU</name>
<keyword evidence="8" id="KW-0378">Hydrolase</keyword>
<dbReference type="Pfam" id="PF01433">
    <property type="entry name" value="Peptidase_M1"/>
    <property type="match status" value="1"/>
</dbReference>
<dbReference type="InterPro" id="IPR042097">
    <property type="entry name" value="Aminopeptidase_N-like_N_sf"/>
</dbReference>
<comment type="cofactor">
    <cofactor evidence="2">
        <name>Zn(2+)</name>
        <dbReference type="ChEBI" id="CHEBI:29105"/>
    </cofactor>
</comment>
<dbReference type="PANTHER" id="PTHR11533">
    <property type="entry name" value="PROTEASE M1 ZINC METALLOPROTEASE"/>
    <property type="match status" value="1"/>
</dbReference>
<comment type="caution">
    <text evidence="16">The sequence shown here is derived from an EMBL/GenBank/DDBJ whole genome shotgun (WGS) entry which is preliminary data.</text>
</comment>
<dbReference type="GO" id="GO:0006508">
    <property type="term" value="P:proteolysis"/>
    <property type="evidence" value="ECO:0007669"/>
    <property type="project" value="UniProtKB-KW"/>
</dbReference>
<dbReference type="EMBL" id="PVNH01000009">
    <property type="protein sequence ID" value="PRX45579.1"/>
    <property type="molecule type" value="Genomic_DNA"/>
</dbReference>
<keyword evidence="6" id="KW-0645">Protease</keyword>
<dbReference type="PANTHER" id="PTHR11533:SF297">
    <property type="entry name" value="AMINOPEPTIDASE N"/>
    <property type="match status" value="1"/>
</dbReference>
<dbReference type="InterPro" id="IPR027268">
    <property type="entry name" value="Peptidase_M4/M1_CTD_sf"/>
</dbReference>
<sequence>MGKTSRAAIGAIATGFATVLLVTTATSTAADGTAPGAPGLGDPYYPGQGNGGYDVAHYDIRLTYHPGTDRLAGTTTILATTTQELSSFNLDFGLAVRSVRVDNRPARFAKDADDPSELVVTPRRPLAEGEPVTVAVSYADVPSEVALDGFTAWKRTATGALAVDEPHIAEWWFPANDHPTDKATFDVSVEVPDDVAALSNGSLVRKSKQRAGWTRWSWRSTQPQTTYLAFLAIGDYEVRQSTTPDGQPFITAYDPALGASLPAAKASIERSPEVVEVLAEYFGPYPFEAQGGIATTGLGFALENQTRSVYDAAFFRAGANLSVVAHESAHQWFGDSVALGRWSDIWLNEGFASYAEFLWSEHEGEGTADELAQYLYDSVPADDPFWQMLPGDPGADNQFHAAVYDRGALAVHALRKTVGDETFFRILRSWLAEKKGGHGTIEEFVALAERLSGQRLDELFDVWLFTPGKPATGPNGAGARTAAVAEPESYRELRLTHELLARRN</sequence>
<evidence type="ECO:0000256" key="13">
    <source>
        <dbReference type="SAM" id="SignalP"/>
    </source>
</evidence>
<keyword evidence="10" id="KW-0482">Metalloprotease</keyword>
<comment type="similarity">
    <text evidence="3">Belongs to the peptidase M1 family.</text>
</comment>
<dbReference type="InterPro" id="IPR014782">
    <property type="entry name" value="Peptidase_M1_dom"/>
</dbReference>
<keyword evidence="7" id="KW-0479">Metal-binding</keyword>
<dbReference type="PRINTS" id="PR00756">
    <property type="entry name" value="ALADIPTASE"/>
</dbReference>
<accession>A0A2T0LQI7</accession>
<evidence type="ECO:0000256" key="8">
    <source>
        <dbReference type="ARBA" id="ARBA00022801"/>
    </source>
</evidence>
<evidence type="ECO:0000256" key="3">
    <source>
        <dbReference type="ARBA" id="ARBA00010136"/>
    </source>
</evidence>
<dbReference type="EC" id="3.4.11.2" evidence="4"/>
<gene>
    <name evidence="16" type="ORF">B0I33_109242</name>
</gene>
<dbReference type="InterPro" id="IPR001930">
    <property type="entry name" value="Peptidase_M1"/>
</dbReference>
<evidence type="ECO:0000256" key="12">
    <source>
        <dbReference type="ARBA" id="ARBA00031533"/>
    </source>
</evidence>
<evidence type="ECO:0000256" key="9">
    <source>
        <dbReference type="ARBA" id="ARBA00022833"/>
    </source>
</evidence>
<dbReference type="RefSeq" id="WP_106180766.1">
    <property type="nucleotide sequence ID" value="NZ_PVNH01000009.1"/>
</dbReference>
<dbReference type="GO" id="GO:0008237">
    <property type="term" value="F:metallopeptidase activity"/>
    <property type="evidence" value="ECO:0007669"/>
    <property type="project" value="UniProtKB-KW"/>
</dbReference>
<evidence type="ECO:0000256" key="6">
    <source>
        <dbReference type="ARBA" id="ARBA00022670"/>
    </source>
</evidence>
<evidence type="ECO:0000256" key="4">
    <source>
        <dbReference type="ARBA" id="ARBA00012564"/>
    </source>
</evidence>
<evidence type="ECO:0000256" key="7">
    <source>
        <dbReference type="ARBA" id="ARBA00022723"/>
    </source>
</evidence>
<proteinExistence type="inferred from homology"/>
<protein>
    <recommendedName>
        <fullName evidence="5">Aminopeptidase N</fullName>
        <ecNumber evidence="4">3.4.11.2</ecNumber>
    </recommendedName>
    <alternativeName>
        <fullName evidence="11">Alanine aminopeptidase</fullName>
    </alternativeName>
    <alternativeName>
        <fullName evidence="12">Lysyl aminopeptidase</fullName>
    </alternativeName>
</protein>
<dbReference type="GO" id="GO:0008270">
    <property type="term" value="F:zinc ion binding"/>
    <property type="evidence" value="ECO:0007669"/>
    <property type="project" value="InterPro"/>
</dbReference>
<dbReference type="Gene3D" id="2.60.40.1730">
    <property type="entry name" value="tricorn interacting facor f3 domain"/>
    <property type="match status" value="1"/>
</dbReference>
<dbReference type="AlphaFoldDB" id="A0A2T0LQI7"/>
<dbReference type="Gene3D" id="1.10.390.10">
    <property type="entry name" value="Neutral Protease Domain 2"/>
    <property type="match status" value="1"/>
</dbReference>
<dbReference type="SUPFAM" id="SSF55486">
    <property type="entry name" value="Metalloproteases ('zincins'), catalytic domain"/>
    <property type="match status" value="1"/>
</dbReference>
<evidence type="ECO:0000313" key="17">
    <source>
        <dbReference type="Proteomes" id="UP000238362"/>
    </source>
</evidence>
<organism evidence="16 17">
    <name type="scientific">Prauserella shujinwangii</name>
    <dbReference type="NCBI Taxonomy" id="1453103"/>
    <lineage>
        <taxon>Bacteria</taxon>
        <taxon>Bacillati</taxon>
        <taxon>Actinomycetota</taxon>
        <taxon>Actinomycetes</taxon>
        <taxon>Pseudonocardiales</taxon>
        <taxon>Pseudonocardiaceae</taxon>
        <taxon>Prauserella</taxon>
    </lineage>
</organism>